<dbReference type="Proteomes" id="UP001169719">
    <property type="component" value="Unassembled WGS sequence"/>
</dbReference>
<organism evidence="5 6">
    <name type="scientific">Vibrio agarivorans</name>
    <dbReference type="NCBI Taxonomy" id="153622"/>
    <lineage>
        <taxon>Bacteria</taxon>
        <taxon>Pseudomonadati</taxon>
        <taxon>Pseudomonadota</taxon>
        <taxon>Gammaproteobacteria</taxon>
        <taxon>Vibrionales</taxon>
        <taxon>Vibrionaceae</taxon>
        <taxon>Vibrio</taxon>
    </lineage>
</organism>
<dbReference type="InterPro" id="IPR002173">
    <property type="entry name" value="Carboh/pur_kinase_PfkB_CS"/>
</dbReference>
<comment type="caution">
    <text evidence="5">The sequence shown here is derived from an EMBL/GenBank/DDBJ whole genome shotgun (WGS) entry which is preliminary data.</text>
</comment>
<dbReference type="SUPFAM" id="SSF53613">
    <property type="entry name" value="Ribokinase-like"/>
    <property type="match status" value="1"/>
</dbReference>
<protein>
    <submittedName>
        <fullName evidence="5">Carbohydrate kinase family protein</fullName>
    </submittedName>
</protein>
<sequence length="314" mass="33746">MKTVACVGMAVADLIVGPLDSFEFHHDVTLVDNVNIKPGGDAANVALNLAAMGVDVSLHSKLGDDLFGHHLRDVYQGRGIDTQTLAVSKKHPTAVAIALVQQDGERVFLYQGGAVDALTMDDIDVAQVMSRDMLHTSGFYLLPGLENSGLTELFYTAKQQGKITSLDVGWDSQGLWLTKIASLLPSLTYFLPTLNEAQQIAEKETIEECADFFIEKGVSVVVIKAGAKGAYVNDGTKSYWVESEPVSKVVDTTGAGDGFVSGFLAAISRGYDVYQAVKVANRAGAAVVQQYGSSGAITHFEQVDITREYYEEVI</sequence>
<feature type="domain" description="Carbohydrate kinase PfkB" evidence="4">
    <location>
        <begin position="1"/>
        <end position="295"/>
    </location>
</feature>
<evidence type="ECO:0000256" key="1">
    <source>
        <dbReference type="ARBA" id="ARBA00010688"/>
    </source>
</evidence>
<gene>
    <name evidence="5" type="ORF">QWJ08_16785</name>
</gene>
<dbReference type="PROSITE" id="PS00583">
    <property type="entry name" value="PFKB_KINASES_1"/>
    <property type="match status" value="1"/>
</dbReference>
<dbReference type="PROSITE" id="PS00584">
    <property type="entry name" value="PFKB_KINASES_2"/>
    <property type="match status" value="1"/>
</dbReference>
<proteinExistence type="inferred from homology"/>
<evidence type="ECO:0000256" key="3">
    <source>
        <dbReference type="ARBA" id="ARBA00022777"/>
    </source>
</evidence>
<keyword evidence="2" id="KW-0808">Transferase</keyword>
<keyword evidence="6" id="KW-1185">Reference proteome</keyword>
<name>A0ABT7Y4S3_9VIBR</name>
<dbReference type="PANTHER" id="PTHR43085">
    <property type="entry name" value="HEXOKINASE FAMILY MEMBER"/>
    <property type="match status" value="1"/>
</dbReference>
<dbReference type="RefSeq" id="WP_289963052.1">
    <property type="nucleotide sequence ID" value="NZ_JAUEOZ010000002.1"/>
</dbReference>
<dbReference type="InterPro" id="IPR029056">
    <property type="entry name" value="Ribokinase-like"/>
</dbReference>
<evidence type="ECO:0000256" key="2">
    <source>
        <dbReference type="ARBA" id="ARBA00022679"/>
    </source>
</evidence>
<evidence type="ECO:0000259" key="4">
    <source>
        <dbReference type="Pfam" id="PF00294"/>
    </source>
</evidence>
<evidence type="ECO:0000313" key="5">
    <source>
        <dbReference type="EMBL" id="MDN2483000.1"/>
    </source>
</evidence>
<dbReference type="Pfam" id="PF00294">
    <property type="entry name" value="PfkB"/>
    <property type="match status" value="1"/>
</dbReference>
<comment type="similarity">
    <text evidence="1">Belongs to the carbohydrate kinase PfkB family.</text>
</comment>
<dbReference type="Gene3D" id="3.40.1190.20">
    <property type="match status" value="1"/>
</dbReference>
<dbReference type="InterPro" id="IPR050306">
    <property type="entry name" value="PfkB_Carbo_kinase"/>
</dbReference>
<accession>A0ABT7Y4S3</accession>
<dbReference type="InterPro" id="IPR011611">
    <property type="entry name" value="PfkB_dom"/>
</dbReference>
<dbReference type="EMBL" id="JAUEOZ010000002">
    <property type="protein sequence ID" value="MDN2483000.1"/>
    <property type="molecule type" value="Genomic_DNA"/>
</dbReference>
<evidence type="ECO:0000313" key="6">
    <source>
        <dbReference type="Proteomes" id="UP001169719"/>
    </source>
</evidence>
<dbReference type="PANTHER" id="PTHR43085:SF15">
    <property type="entry name" value="2-DEHYDRO-3-DEOXYGLUCONOKINASE"/>
    <property type="match status" value="1"/>
</dbReference>
<reference evidence="5" key="1">
    <citation type="submission" date="2024-05" db="EMBL/GenBank/DDBJ databases">
        <title>Genome Sequences of Four Agar- Degrading Marine Bacteria.</title>
        <authorList>
            <person name="Phillips E.K."/>
            <person name="Shaffer J.C."/>
            <person name="Henson M.W."/>
            <person name="Temperton B."/>
            <person name="Thrash C.J."/>
            <person name="Martin M.O."/>
        </authorList>
    </citation>
    <scope>NUCLEOTIDE SEQUENCE</scope>
    <source>
        <strain evidence="5">EKP203</strain>
    </source>
</reference>
<dbReference type="CDD" id="cd01166">
    <property type="entry name" value="KdgK"/>
    <property type="match status" value="1"/>
</dbReference>
<keyword evidence="3 5" id="KW-0418">Kinase</keyword>
<dbReference type="GO" id="GO:0016301">
    <property type="term" value="F:kinase activity"/>
    <property type="evidence" value="ECO:0007669"/>
    <property type="project" value="UniProtKB-KW"/>
</dbReference>